<evidence type="ECO:0000256" key="5">
    <source>
        <dbReference type="ARBA" id="ARBA00022801"/>
    </source>
</evidence>
<dbReference type="Proteomes" id="UP000712673">
    <property type="component" value="Unassembled WGS sequence"/>
</dbReference>
<evidence type="ECO:0000256" key="4">
    <source>
        <dbReference type="ARBA" id="ARBA00022759"/>
    </source>
</evidence>
<reference evidence="8" key="1">
    <citation type="submission" date="2019-03" db="EMBL/GenBank/DDBJ databases">
        <title>Lake Tanganyika Metagenome-Assembled Genomes (MAGs).</title>
        <authorList>
            <person name="Tran P."/>
        </authorList>
    </citation>
    <scope>NUCLEOTIDE SEQUENCE</scope>
    <source>
        <strain evidence="8">K_DeepCast_65m_m2_066</strain>
    </source>
</reference>
<dbReference type="GO" id="GO:0016787">
    <property type="term" value="F:hydrolase activity"/>
    <property type="evidence" value="ECO:0007669"/>
    <property type="project" value="UniProtKB-KW"/>
</dbReference>
<dbReference type="Pfam" id="PF07927">
    <property type="entry name" value="HicA_toxin"/>
    <property type="match status" value="1"/>
</dbReference>
<keyword evidence="6" id="KW-0694">RNA-binding</keyword>
<name>A0A938B1E7_UNCTE</name>
<dbReference type="AlphaFoldDB" id="A0A938B1E7"/>
<gene>
    <name evidence="8" type="ORF">FJZ47_13805</name>
</gene>
<dbReference type="InterPro" id="IPR012933">
    <property type="entry name" value="HicA_mRNA_interferase"/>
</dbReference>
<evidence type="ECO:0000256" key="6">
    <source>
        <dbReference type="ARBA" id="ARBA00022884"/>
    </source>
</evidence>
<protein>
    <submittedName>
        <fullName evidence="8">Type II toxin-antitoxin system HicA family toxin</fullName>
    </submittedName>
</protein>
<dbReference type="PANTHER" id="PTHR34873:SF3">
    <property type="entry name" value="ADDICTION MODULE TOXIN, HICA FAMILY"/>
    <property type="match status" value="1"/>
</dbReference>
<comment type="caution">
    <text evidence="8">The sequence shown here is derived from an EMBL/GenBank/DDBJ whole genome shotgun (WGS) entry which is preliminary data.</text>
</comment>
<evidence type="ECO:0000256" key="1">
    <source>
        <dbReference type="ARBA" id="ARBA00006620"/>
    </source>
</evidence>
<keyword evidence="2" id="KW-1277">Toxin-antitoxin system</keyword>
<dbReference type="EMBL" id="VGLS01000424">
    <property type="protein sequence ID" value="MBM3224862.1"/>
    <property type="molecule type" value="Genomic_DNA"/>
</dbReference>
<dbReference type="Gene3D" id="3.30.920.30">
    <property type="entry name" value="Hypothetical protein"/>
    <property type="match status" value="1"/>
</dbReference>
<keyword evidence="4" id="KW-0255">Endonuclease</keyword>
<dbReference type="InterPro" id="IPR038570">
    <property type="entry name" value="HicA_sf"/>
</dbReference>
<keyword evidence="5" id="KW-0378">Hydrolase</keyword>
<dbReference type="GO" id="GO:0004519">
    <property type="term" value="F:endonuclease activity"/>
    <property type="evidence" value="ECO:0007669"/>
    <property type="project" value="UniProtKB-KW"/>
</dbReference>
<accession>A0A938B1E7</accession>
<evidence type="ECO:0000313" key="9">
    <source>
        <dbReference type="Proteomes" id="UP000712673"/>
    </source>
</evidence>
<organism evidence="8 9">
    <name type="scientific">Tectimicrobiota bacterium</name>
    <dbReference type="NCBI Taxonomy" id="2528274"/>
    <lineage>
        <taxon>Bacteria</taxon>
        <taxon>Pseudomonadati</taxon>
        <taxon>Nitrospinota/Tectimicrobiota group</taxon>
        <taxon>Candidatus Tectimicrobiota</taxon>
    </lineage>
</organism>
<evidence type="ECO:0000256" key="2">
    <source>
        <dbReference type="ARBA" id="ARBA00022649"/>
    </source>
</evidence>
<evidence type="ECO:0000256" key="3">
    <source>
        <dbReference type="ARBA" id="ARBA00022722"/>
    </source>
</evidence>
<dbReference type="PANTHER" id="PTHR34873">
    <property type="entry name" value="SSR1766 PROTEIN"/>
    <property type="match status" value="1"/>
</dbReference>
<keyword evidence="3" id="KW-0540">Nuclease</keyword>
<dbReference type="GO" id="GO:0003729">
    <property type="term" value="F:mRNA binding"/>
    <property type="evidence" value="ECO:0007669"/>
    <property type="project" value="InterPro"/>
</dbReference>
<evidence type="ECO:0000313" key="8">
    <source>
        <dbReference type="EMBL" id="MBM3224862.1"/>
    </source>
</evidence>
<keyword evidence="7" id="KW-0346">Stress response</keyword>
<sequence>MKSLSGRRFCRVLEAHGWQLQRVHGSHHIYAQPGNPTILSVPVHGNKDLKKGTLSGLLKASGLTEDDL</sequence>
<comment type="similarity">
    <text evidence="1">Belongs to the HicA mRNA interferase family.</text>
</comment>
<dbReference type="SUPFAM" id="SSF54786">
    <property type="entry name" value="YcfA/nrd intein domain"/>
    <property type="match status" value="1"/>
</dbReference>
<evidence type="ECO:0000256" key="7">
    <source>
        <dbReference type="ARBA" id="ARBA00023016"/>
    </source>
</evidence>
<proteinExistence type="inferred from homology"/>